<accession>A0A4U9YRZ1</accession>
<protein>
    <submittedName>
        <fullName evidence="2">Thiopeptide-type bacteriocin biosynthesis domain</fullName>
    </submittedName>
</protein>
<feature type="domain" description="Thiopeptide-type bacteriocin biosynthesis" evidence="1">
    <location>
        <begin position="3"/>
        <end position="281"/>
    </location>
</feature>
<dbReference type="Pfam" id="PF14028">
    <property type="entry name" value="Lant_dehydr_C"/>
    <property type="match status" value="1"/>
</dbReference>
<proteinExistence type="predicted"/>
<dbReference type="EMBL" id="LR594035">
    <property type="protein sequence ID" value="VTS29903.1"/>
    <property type="molecule type" value="Genomic_DNA"/>
</dbReference>
<sequence length="301" mass="35872">MSWQSMHIFYYDNQDVFLSECIDKILYENGVLDFFFIRYWENGPHIRLRLKDIGSIGFNKIMESIYNYIDINPSKMIVDEEEYKIRAKKLGEKENLKNIDDYMISNNQIKKYDYIPELKKYHGEFGIKIAEKEFIYSSKLVLKLLRSKPSQAQKYFYASVFAIILSDSLYETKEEKLVFFNRYTQYWKAFAMIPEHVLGKITKNAEKYPVNQPTLINMEKFYCQNSLYKLHKCIFEELNILTNNDLSVLEIFCFNFVHLFNNRIGLSPVEEITVAHICKKILLELRGENKNGYVQGRKFKL</sequence>
<evidence type="ECO:0000259" key="1">
    <source>
        <dbReference type="Pfam" id="PF14028"/>
    </source>
</evidence>
<organism evidence="2 3">
    <name type="scientific">Streptococcus pseudoporcinus</name>
    <dbReference type="NCBI Taxonomy" id="361101"/>
    <lineage>
        <taxon>Bacteria</taxon>
        <taxon>Bacillati</taxon>
        <taxon>Bacillota</taxon>
        <taxon>Bacilli</taxon>
        <taxon>Lactobacillales</taxon>
        <taxon>Streptococcaceae</taxon>
        <taxon>Streptococcus</taxon>
    </lineage>
</organism>
<name>A0A4U9YRZ1_9STRE</name>
<dbReference type="Proteomes" id="UP000304914">
    <property type="component" value="Chromosome"/>
</dbReference>
<dbReference type="AlphaFoldDB" id="A0A4U9YRZ1"/>
<reference evidence="2 3" key="1">
    <citation type="submission" date="2019-05" db="EMBL/GenBank/DDBJ databases">
        <authorList>
            <consortium name="Pathogen Informatics"/>
        </authorList>
    </citation>
    <scope>NUCLEOTIDE SEQUENCE [LARGE SCALE GENOMIC DNA]</scope>
    <source>
        <strain evidence="2 3">NCTC5385</strain>
    </source>
</reference>
<evidence type="ECO:0000313" key="3">
    <source>
        <dbReference type="Proteomes" id="UP000304914"/>
    </source>
</evidence>
<gene>
    <name evidence="2" type="ORF">NCTC5385_01470</name>
</gene>
<dbReference type="RefSeq" id="WP_138068657.1">
    <property type="nucleotide sequence ID" value="NZ_LR594035.1"/>
</dbReference>
<evidence type="ECO:0000313" key="2">
    <source>
        <dbReference type="EMBL" id="VTS29903.1"/>
    </source>
</evidence>
<dbReference type="InterPro" id="IPR023809">
    <property type="entry name" value="Thiopep_bacteriocin_synth_dom"/>
</dbReference>